<accession>A0ABT0SL45</accession>
<dbReference type="Proteomes" id="UP001165308">
    <property type="component" value="Unassembled WGS sequence"/>
</dbReference>
<evidence type="ECO:0000256" key="1">
    <source>
        <dbReference type="SAM" id="MobiDB-lite"/>
    </source>
</evidence>
<dbReference type="NCBIfam" id="NF047593">
    <property type="entry name" value="IS66_ISAeme5_TnpA"/>
    <property type="match status" value="1"/>
</dbReference>
<organism evidence="2 3">
    <name type="scientific">Halomonas llamarensis</name>
    <dbReference type="NCBI Taxonomy" id="2945104"/>
    <lineage>
        <taxon>Bacteria</taxon>
        <taxon>Pseudomonadati</taxon>
        <taxon>Pseudomonadota</taxon>
        <taxon>Gammaproteobacteria</taxon>
        <taxon>Oceanospirillales</taxon>
        <taxon>Halomonadaceae</taxon>
        <taxon>Halomonas</taxon>
    </lineage>
</organism>
<keyword evidence="3" id="KW-1185">Reference proteome</keyword>
<feature type="region of interest" description="Disordered" evidence="1">
    <location>
        <begin position="51"/>
        <end position="77"/>
    </location>
</feature>
<gene>
    <name evidence="2" type="ORF">M8006_00770</name>
</gene>
<evidence type="ECO:0000313" key="3">
    <source>
        <dbReference type="Proteomes" id="UP001165308"/>
    </source>
</evidence>
<feature type="compositionally biased region" description="Polar residues" evidence="1">
    <location>
        <begin position="57"/>
        <end position="77"/>
    </location>
</feature>
<protein>
    <recommendedName>
        <fullName evidence="4">IS66 family insertion sequence element accessory protein TnpB</fullName>
    </recommendedName>
</protein>
<sequence length="77" mass="8906">MTQQERRDYWQQHITEWQASGLSGMAFCQQQSLTYHQFSYWRQKFMSRESADAQPQAGFTTVIPTSTASPEKSTPLA</sequence>
<evidence type="ECO:0008006" key="4">
    <source>
        <dbReference type="Google" id="ProtNLM"/>
    </source>
</evidence>
<proteinExistence type="predicted"/>
<comment type="caution">
    <text evidence="2">The sequence shown here is derived from an EMBL/GenBank/DDBJ whole genome shotgun (WGS) entry which is preliminary data.</text>
</comment>
<name>A0ABT0SL45_9GAMM</name>
<evidence type="ECO:0000313" key="2">
    <source>
        <dbReference type="EMBL" id="MCL7928523.1"/>
    </source>
</evidence>
<reference evidence="2" key="1">
    <citation type="submission" date="2022-05" db="EMBL/GenBank/DDBJ databases">
        <title>Halomonas geminus sp. nov. and Halomonas llamarensis sp. nov. isolated from high-altitude salars of the Atacama Desert.</title>
        <authorList>
            <person name="Hintersatz C."/>
            <person name="Rojas L.A."/>
            <person name="Wei T.-S."/>
            <person name="Kutschke S."/>
            <person name="Lehmann F."/>
            <person name="Jain R."/>
            <person name="Pollmann K."/>
        </authorList>
    </citation>
    <scope>NUCLEOTIDE SEQUENCE</scope>
    <source>
        <strain evidence="2">ATCHA</strain>
    </source>
</reference>
<dbReference type="EMBL" id="JAMJPJ010000001">
    <property type="protein sequence ID" value="MCL7928523.1"/>
    <property type="molecule type" value="Genomic_DNA"/>
</dbReference>
<dbReference type="RefSeq" id="WP_250079056.1">
    <property type="nucleotide sequence ID" value="NZ_JAMJPJ010000001.1"/>
</dbReference>